<dbReference type="PANTHER" id="PTHR11085">
    <property type="entry name" value="NAD-DEPENDENT PROTEIN DEACYLASE SIRTUIN-5, MITOCHONDRIAL-RELATED"/>
    <property type="match status" value="1"/>
</dbReference>
<dbReference type="Pfam" id="PF02146">
    <property type="entry name" value="SIR2"/>
    <property type="match status" value="1"/>
</dbReference>
<evidence type="ECO:0000256" key="1">
    <source>
        <dbReference type="ARBA" id="ARBA00022679"/>
    </source>
</evidence>
<feature type="binding site" evidence="3">
    <location>
        <position position="128"/>
    </location>
    <ligand>
        <name>Zn(2+)</name>
        <dbReference type="ChEBI" id="CHEBI:29105"/>
    </ligand>
</feature>
<proteinExistence type="inferred from homology"/>
<evidence type="ECO:0000313" key="6">
    <source>
        <dbReference type="EMBL" id="RZF20910.1"/>
    </source>
</evidence>
<dbReference type="PROSITE" id="PS50305">
    <property type="entry name" value="SIRTUIN"/>
    <property type="match status" value="1"/>
</dbReference>
<comment type="domain">
    <text evidence="3">2 residues (Tyr-65 and Arg-68) present in a large hydrophobic pocket are probably involved in substrate specificity. They are important for desuccinylation activity, but dispensable for deacetylation activity.</text>
</comment>
<evidence type="ECO:0000259" key="5">
    <source>
        <dbReference type="PROSITE" id="PS50305"/>
    </source>
</evidence>
<feature type="binding site" evidence="3">
    <location>
        <begin position="213"/>
        <end position="215"/>
    </location>
    <ligand>
        <name>NAD(+)</name>
        <dbReference type="ChEBI" id="CHEBI:57540"/>
    </ligand>
</feature>
<name>A0ABY0IE85_9BACT</name>
<dbReference type="InterPro" id="IPR003000">
    <property type="entry name" value="Sirtuin"/>
</dbReference>
<gene>
    <name evidence="3" type="primary">cobB</name>
    <name evidence="6" type="ORF">DAY19_13070</name>
</gene>
<feature type="active site" description="Proton acceptor" evidence="3">
    <location>
        <position position="120"/>
    </location>
</feature>
<protein>
    <recommendedName>
        <fullName evidence="3">NAD-dependent protein deacylase</fullName>
        <ecNumber evidence="3">2.3.1.286</ecNumber>
    </recommendedName>
    <alternativeName>
        <fullName evidence="3">Regulatory protein SIR2 homolog</fullName>
    </alternativeName>
</protein>
<comment type="cofactor">
    <cofactor evidence="3">
        <name>Zn(2+)</name>
        <dbReference type="ChEBI" id="CHEBI:29105"/>
    </cofactor>
    <text evidence="3">Binds 1 zinc ion per subunit.</text>
</comment>
<comment type="catalytic activity">
    <reaction evidence="3">
        <text>N(6)-acetyl-L-lysyl-[protein] + NAD(+) + H2O = 2''-O-acetyl-ADP-D-ribose + nicotinamide + L-lysyl-[protein]</text>
        <dbReference type="Rhea" id="RHEA:43636"/>
        <dbReference type="Rhea" id="RHEA-COMP:9752"/>
        <dbReference type="Rhea" id="RHEA-COMP:10731"/>
        <dbReference type="ChEBI" id="CHEBI:15377"/>
        <dbReference type="ChEBI" id="CHEBI:17154"/>
        <dbReference type="ChEBI" id="CHEBI:29969"/>
        <dbReference type="ChEBI" id="CHEBI:57540"/>
        <dbReference type="ChEBI" id="CHEBI:61930"/>
        <dbReference type="ChEBI" id="CHEBI:83767"/>
        <dbReference type="EC" id="2.3.1.286"/>
    </reaction>
</comment>
<keyword evidence="3" id="KW-0479">Metal-binding</keyword>
<organism evidence="6 7">
    <name type="scientific">Halobacteriovorax vibrionivorans</name>
    <dbReference type="NCBI Taxonomy" id="2152716"/>
    <lineage>
        <taxon>Bacteria</taxon>
        <taxon>Pseudomonadati</taxon>
        <taxon>Bdellovibrionota</taxon>
        <taxon>Bacteriovoracia</taxon>
        <taxon>Bacteriovoracales</taxon>
        <taxon>Halobacteriovoraceae</taxon>
        <taxon>Halobacteriovorax</taxon>
    </lineage>
</organism>
<dbReference type="InterPro" id="IPR029035">
    <property type="entry name" value="DHS-like_NAD/FAD-binding_dom"/>
</dbReference>
<feature type="binding site" evidence="3">
    <location>
        <begin position="102"/>
        <end position="105"/>
    </location>
    <ligand>
        <name>NAD(+)</name>
        <dbReference type="ChEBI" id="CHEBI:57540"/>
    </ligand>
</feature>
<comment type="catalytic activity">
    <reaction evidence="3">
        <text>N(6)-succinyl-L-lysyl-[protein] + NAD(+) + H2O = 2''-O-succinyl-ADP-D-ribose + nicotinamide + L-lysyl-[protein]</text>
        <dbReference type="Rhea" id="RHEA:47668"/>
        <dbReference type="Rhea" id="RHEA-COMP:9752"/>
        <dbReference type="Rhea" id="RHEA-COMP:11877"/>
        <dbReference type="ChEBI" id="CHEBI:15377"/>
        <dbReference type="ChEBI" id="CHEBI:17154"/>
        <dbReference type="ChEBI" id="CHEBI:29969"/>
        <dbReference type="ChEBI" id="CHEBI:57540"/>
        <dbReference type="ChEBI" id="CHEBI:87830"/>
        <dbReference type="ChEBI" id="CHEBI:87832"/>
    </reaction>
</comment>
<dbReference type="Gene3D" id="3.40.50.1220">
    <property type="entry name" value="TPP-binding domain"/>
    <property type="match status" value="1"/>
</dbReference>
<keyword evidence="3" id="KW-0862">Zinc</keyword>
<dbReference type="Gene3D" id="3.30.1600.10">
    <property type="entry name" value="SIR2/SIRT2 'Small Domain"/>
    <property type="match status" value="1"/>
</dbReference>
<keyword evidence="2 3" id="KW-0520">NAD</keyword>
<feature type="binding site" evidence="3">
    <location>
        <position position="65"/>
    </location>
    <ligand>
        <name>substrate</name>
    </ligand>
</feature>
<dbReference type="RefSeq" id="WP_115363184.1">
    <property type="nucleotide sequence ID" value="NZ_QDKL01000003.1"/>
</dbReference>
<feature type="binding site" evidence="3">
    <location>
        <position position="231"/>
    </location>
    <ligand>
        <name>NAD(+)</name>
        <dbReference type="ChEBI" id="CHEBI:57540"/>
    </ligand>
</feature>
<dbReference type="InterPro" id="IPR026591">
    <property type="entry name" value="Sirtuin_cat_small_dom_sf"/>
</dbReference>
<comment type="caution">
    <text evidence="3 4">Lacks conserved residue(s) required for the propagation of feature annotation.</text>
</comment>
<keyword evidence="7" id="KW-1185">Reference proteome</keyword>
<accession>A0ABY0IE85</accession>
<comment type="subcellular location">
    <subcellularLocation>
        <location evidence="3">Cytoplasm</location>
    </subcellularLocation>
</comment>
<dbReference type="SUPFAM" id="SSF52467">
    <property type="entry name" value="DHS-like NAD/FAD-binding domain"/>
    <property type="match status" value="1"/>
</dbReference>
<dbReference type="InterPro" id="IPR027546">
    <property type="entry name" value="Sirtuin_class_III"/>
</dbReference>
<evidence type="ECO:0000256" key="2">
    <source>
        <dbReference type="ARBA" id="ARBA00023027"/>
    </source>
</evidence>
<dbReference type="InterPro" id="IPR026590">
    <property type="entry name" value="Ssirtuin_cat_dom"/>
</dbReference>
<sequence length="246" mass="27536">MDFLKELTGSHSIKNICVLSGAGISKESGLKTFRDQNGLWENHDIYEVASPLAFKNNPTLVYEFYNQRRRQLLSDEVTPNAAHIKLGELEASGEYTVNIITQNVDNLHESGGSKNVYHMHGELLKARCIKTGRVYQWLDDLTGESRCECCHTKGNLRPDIVWFGEVPHHLDEIQQILLDCDLFISIGTSGLVYPAANFVTMAKSAGAYCLEINPHPTNNAQLFDYTIDKTATEGVIKIVENLLHIS</sequence>
<dbReference type="CDD" id="cd01412">
    <property type="entry name" value="SIRT5_Af1_CobB"/>
    <property type="match status" value="1"/>
</dbReference>
<dbReference type="HAMAP" id="MF_01121">
    <property type="entry name" value="Sirtuin_ClassIII"/>
    <property type="match status" value="1"/>
</dbReference>
<evidence type="ECO:0000256" key="4">
    <source>
        <dbReference type="PROSITE-ProRule" id="PRU00236"/>
    </source>
</evidence>
<feature type="binding site" evidence="3">
    <location>
        <position position="147"/>
    </location>
    <ligand>
        <name>Zn(2+)</name>
        <dbReference type="ChEBI" id="CHEBI:29105"/>
    </ligand>
</feature>
<evidence type="ECO:0000313" key="7">
    <source>
        <dbReference type="Proteomes" id="UP000443582"/>
    </source>
</evidence>
<feature type="binding site" evidence="3">
    <location>
        <begin position="21"/>
        <end position="40"/>
    </location>
    <ligand>
        <name>NAD(+)</name>
        <dbReference type="ChEBI" id="CHEBI:57540"/>
    </ligand>
</feature>
<feature type="binding site" evidence="3">
    <location>
        <begin position="187"/>
        <end position="189"/>
    </location>
    <ligand>
        <name>NAD(+)</name>
        <dbReference type="ChEBI" id="CHEBI:57540"/>
    </ligand>
</feature>
<keyword evidence="1" id="KW-0808">Transferase</keyword>
<dbReference type="InterPro" id="IPR050134">
    <property type="entry name" value="NAD-dep_sirtuin_deacylases"/>
</dbReference>
<evidence type="ECO:0000256" key="3">
    <source>
        <dbReference type="HAMAP-Rule" id="MF_01121"/>
    </source>
</evidence>
<dbReference type="Proteomes" id="UP000443582">
    <property type="component" value="Unassembled WGS sequence"/>
</dbReference>
<comment type="similarity">
    <text evidence="3">Belongs to the sirtuin family. Class III subfamily.</text>
</comment>
<comment type="caution">
    <text evidence="6">The sequence shown here is derived from an EMBL/GenBank/DDBJ whole genome shotgun (WGS) entry which is preliminary data.</text>
</comment>
<reference evidence="7" key="1">
    <citation type="journal article" date="2019" name="Int. J. Syst. Evol. Microbiol.">
        <title>Halobacteriovorax valvorus sp. nov., a novel prokaryotic predator isolated from coastal seawater of China.</title>
        <authorList>
            <person name="Chen M.-X."/>
        </authorList>
    </citation>
    <scope>NUCLEOTIDE SEQUENCE [LARGE SCALE GENOMIC DNA]</scope>
    <source>
        <strain evidence="7">BL9</strain>
    </source>
</reference>
<dbReference type="PANTHER" id="PTHR11085:SF4">
    <property type="entry name" value="NAD-DEPENDENT PROTEIN DEACYLASE"/>
    <property type="match status" value="1"/>
</dbReference>
<dbReference type="EMBL" id="QDKL01000003">
    <property type="protein sequence ID" value="RZF20910.1"/>
    <property type="molecule type" value="Genomic_DNA"/>
</dbReference>
<comment type="function">
    <text evidence="3">NAD-dependent lysine deacetylase and desuccinylase that specifically removes acetyl and succinyl groups on target proteins. Modulates the activities of several proteins which are inactive in their acylated form.</text>
</comment>
<feature type="domain" description="Deacetylase sirtuin-type" evidence="5">
    <location>
        <begin position="1"/>
        <end position="245"/>
    </location>
</feature>
<dbReference type="EC" id="2.3.1.286" evidence="3"/>
<feature type="binding site" evidence="3">
    <location>
        <position position="68"/>
    </location>
    <ligand>
        <name>substrate</name>
    </ligand>
</feature>
<keyword evidence="3" id="KW-0963">Cytoplasm</keyword>